<dbReference type="PANTHER" id="PTHR23513">
    <property type="entry name" value="INTEGRAL MEMBRANE EFFLUX PROTEIN-RELATED"/>
    <property type="match status" value="1"/>
</dbReference>
<feature type="transmembrane region" description="Helical" evidence="6">
    <location>
        <begin position="113"/>
        <end position="135"/>
    </location>
</feature>
<dbReference type="InterPro" id="IPR036259">
    <property type="entry name" value="MFS_trans_sf"/>
</dbReference>
<feature type="transmembrane region" description="Helical" evidence="6">
    <location>
        <begin position="182"/>
        <end position="201"/>
    </location>
</feature>
<feature type="transmembrane region" description="Helical" evidence="6">
    <location>
        <begin position="266"/>
        <end position="285"/>
    </location>
</feature>
<dbReference type="InterPro" id="IPR011701">
    <property type="entry name" value="MFS"/>
</dbReference>
<feature type="transmembrane region" description="Helical" evidence="6">
    <location>
        <begin position="377"/>
        <end position="400"/>
    </location>
</feature>
<evidence type="ECO:0000313" key="8">
    <source>
        <dbReference type="Proteomes" id="UP000523079"/>
    </source>
</evidence>
<reference evidence="7 8" key="1">
    <citation type="submission" date="2020-07" db="EMBL/GenBank/DDBJ databases">
        <title>Sequencing the genomes of 1000 actinobacteria strains.</title>
        <authorList>
            <person name="Klenk H.-P."/>
        </authorList>
    </citation>
    <scope>NUCLEOTIDE SEQUENCE [LARGE SCALE GENOMIC DNA]</scope>
    <source>
        <strain evidence="7 8">DSM 100723</strain>
    </source>
</reference>
<comment type="subcellular location">
    <subcellularLocation>
        <location evidence="1">Cell membrane</location>
        <topology evidence="1">Multi-pass membrane protein</topology>
    </subcellularLocation>
</comment>
<feature type="transmembrane region" description="Helical" evidence="6">
    <location>
        <begin position="348"/>
        <end position="371"/>
    </location>
</feature>
<dbReference type="SUPFAM" id="SSF103473">
    <property type="entry name" value="MFS general substrate transporter"/>
    <property type="match status" value="1"/>
</dbReference>
<evidence type="ECO:0000256" key="3">
    <source>
        <dbReference type="ARBA" id="ARBA00022692"/>
    </source>
</evidence>
<dbReference type="EMBL" id="JACGWT010000001">
    <property type="protein sequence ID" value="MBA8793082.1"/>
    <property type="molecule type" value="Genomic_DNA"/>
</dbReference>
<protein>
    <submittedName>
        <fullName evidence="7">MFS family permease</fullName>
    </submittedName>
</protein>
<keyword evidence="5 6" id="KW-0472">Membrane</keyword>
<keyword evidence="3 6" id="KW-0812">Transmembrane</keyword>
<keyword evidence="8" id="KW-1185">Reference proteome</keyword>
<gene>
    <name evidence="7" type="ORF">FHX74_000676</name>
</gene>
<evidence type="ECO:0000256" key="1">
    <source>
        <dbReference type="ARBA" id="ARBA00004651"/>
    </source>
</evidence>
<accession>A0A7W3IPW7</accession>
<evidence type="ECO:0000256" key="6">
    <source>
        <dbReference type="SAM" id="Phobius"/>
    </source>
</evidence>
<evidence type="ECO:0000256" key="2">
    <source>
        <dbReference type="ARBA" id="ARBA00022475"/>
    </source>
</evidence>
<sequence length="418" mass="42268">MVGAHQTLERPAQVPASRDRNFLRYLGGVAAADVGDQAWLTVLAWTAAQTGRPVAATLVLAAGTVPRAVLALVGGAVADRLPSRPLLIGANGVRVLVLLAGVAGLLGLPGHTLAVAVGVAVLFGAADALHIPAIGTMPRQLVDGSQLLRAASMRQLVQRLASIAGPSAAGFVLAAVKLPGALLGLAALFAVAAVLLTTVRIRHPRDESVDQPVLASIRDVLGYLRRDRNAGGLVLALVGLNVFVIPVVSAGVALRAHEQSWGPETLGLLLGAVGLGAVVGTVCTLRIRPTHPLAFALLMLMLQGGALAVVGAAPLVGVGVALGVVGLTSGLASPLLSGTLQATVEQVYLGRVFALISLSDNGLIPLSLVGFGALSGGIGVGTTSLLFGAAMVLLMFSAFVRPTLRRLRVDEAAGTLAD</sequence>
<dbReference type="Gene3D" id="1.20.1250.20">
    <property type="entry name" value="MFS general substrate transporter like domains"/>
    <property type="match status" value="1"/>
</dbReference>
<comment type="caution">
    <text evidence="7">The sequence shown here is derived from an EMBL/GenBank/DDBJ whole genome shotgun (WGS) entry which is preliminary data.</text>
</comment>
<proteinExistence type="predicted"/>
<feature type="transmembrane region" description="Helical" evidence="6">
    <location>
        <begin position="316"/>
        <end position="336"/>
    </location>
</feature>
<dbReference type="GO" id="GO:0005886">
    <property type="term" value="C:plasma membrane"/>
    <property type="evidence" value="ECO:0007669"/>
    <property type="project" value="UniProtKB-SubCell"/>
</dbReference>
<dbReference type="Pfam" id="PF07690">
    <property type="entry name" value="MFS_1"/>
    <property type="match status" value="1"/>
</dbReference>
<name>A0A7W3IPW7_9ACTN</name>
<keyword evidence="4 6" id="KW-1133">Transmembrane helix</keyword>
<evidence type="ECO:0000256" key="5">
    <source>
        <dbReference type="ARBA" id="ARBA00023136"/>
    </source>
</evidence>
<dbReference type="Proteomes" id="UP000523079">
    <property type="component" value="Unassembled WGS sequence"/>
</dbReference>
<keyword evidence="2" id="KW-1003">Cell membrane</keyword>
<feature type="transmembrane region" description="Helical" evidence="6">
    <location>
        <begin position="292"/>
        <end position="310"/>
    </location>
</feature>
<organism evidence="7 8">
    <name type="scientific">Microlunatus kandeliicorticis</name>
    <dbReference type="NCBI Taxonomy" id="1759536"/>
    <lineage>
        <taxon>Bacteria</taxon>
        <taxon>Bacillati</taxon>
        <taxon>Actinomycetota</taxon>
        <taxon>Actinomycetes</taxon>
        <taxon>Propionibacteriales</taxon>
        <taxon>Propionibacteriaceae</taxon>
        <taxon>Microlunatus</taxon>
    </lineage>
</organism>
<dbReference type="PANTHER" id="PTHR23513:SF17">
    <property type="entry name" value="MEMBRANE PROTEIN"/>
    <property type="match status" value="1"/>
</dbReference>
<dbReference type="RefSeq" id="WP_182558635.1">
    <property type="nucleotide sequence ID" value="NZ_JACGWT010000001.1"/>
</dbReference>
<dbReference type="GO" id="GO:0022857">
    <property type="term" value="F:transmembrane transporter activity"/>
    <property type="evidence" value="ECO:0007669"/>
    <property type="project" value="InterPro"/>
</dbReference>
<feature type="transmembrane region" description="Helical" evidence="6">
    <location>
        <begin position="233"/>
        <end position="254"/>
    </location>
</feature>
<dbReference type="AlphaFoldDB" id="A0A7W3IPW7"/>
<evidence type="ECO:0000313" key="7">
    <source>
        <dbReference type="EMBL" id="MBA8793082.1"/>
    </source>
</evidence>
<feature type="transmembrane region" description="Helical" evidence="6">
    <location>
        <begin position="54"/>
        <end position="74"/>
    </location>
</feature>
<evidence type="ECO:0000256" key="4">
    <source>
        <dbReference type="ARBA" id="ARBA00022989"/>
    </source>
</evidence>
<feature type="transmembrane region" description="Helical" evidence="6">
    <location>
        <begin position="86"/>
        <end position="107"/>
    </location>
</feature>